<evidence type="ECO:0000259" key="10">
    <source>
        <dbReference type="Pfam" id="PF14521"/>
    </source>
</evidence>
<evidence type="ECO:0000256" key="7">
    <source>
        <dbReference type="ARBA" id="ARBA00023049"/>
    </source>
</evidence>
<accession>A0A5C6GGQ8</accession>
<dbReference type="GO" id="GO:0006508">
    <property type="term" value="P:proteolysis"/>
    <property type="evidence" value="ECO:0007669"/>
    <property type="project" value="UniProtKB-KW"/>
</dbReference>
<organism evidence="11 12">
    <name type="scientific">Metarhizium rileyi (strain RCEF 4871)</name>
    <name type="common">Nomuraea rileyi</name>
    <dbReference type="NCBI Taxonomy" id="1649241"/>
    <lineage>
        <taxon>Eukaryota</taxon>
        <taxon>Fungi</taxon>
        <taxon>Dikarya</taxon>
        <taxon>Ascomycota</taxon>
        <taxon>Pezizomycotina</taxon>
        <taxon>Sordariomycetes</taxon>
        <taxon>Hypocreomycetidae</taxon>
        <taxon>Hypocreales</taxon>
        <taxon>Clavicipitaceae</taxon>
        <taxon>Metarhizium</taxon>
    </lineage>
</organism>
<reference evidence="12" key="1">
    <citation type="submission" date="2018-12" db="EMBL/GenBank/DDBJ databases">
        <title>The complete genome of Metarhizium rileyi, a key fungal pathogen of Lepidoptera.</title>
        <authorList>
            <person name="Binneck E."/>
            <person name="Lastra C.C.L."/>
            <person name="Sosa-Gomez D.R."/>
        </authorList>
    </citation>
    <scope>NUCLEOTIDE SEQUENCE [LARGE SCALE GENOMIC DNA]</scope>
    <source>
        <strain evidence="12">Cep018-CH2</strain>
    </source>
</reference>
<sequence>MRSIIVLAAFHQAAVTALAIGGDGWFPLLTRWKANPGLESEGTHPDAYPVPHGPVHVEKQKRARLDTGSCAGREEALEAAFKTCSSLATKAAAAIASDKGTNLTEIYFHNTSPKFRDTTKTLYQQIAAECQELNAGNVHVFCVSATTGRCLEGLGAFAEWRWDLNNGEKVLRDQKVSLCPRAFHNPRGIERCGTNHSSLGTLLVHEMSHVLGDKQDEVYGINGCKRLDQTTAAENADSYAFFARDVGFGCKATQPPPTGDGDAGSQPTTISPETDLDKQSSSSPQSPGKQPPRFPLPEGPDNNDLAGLGLDLNGVQPGDSQGGNHPPGTFQPSNGQQAEQPSNGVAQADLSDPLISAIMNNLKAVVDTLLAGLDPQTNLVEVPSTADTAPTPALHAFNAK</sequence>
<keyword evidence="9" id="KW-0732">Signal</keyword>
<evidence type="ECO:0000313" key="12">
    <source>
        <dbReference type="Proteomes" id="UP000317257"/>
    </source>
</evidence>
<dbReference type="InterPro" id="IPR050414">
    <property type="entry name" value="Fungal_M35_metalloproteases"/>
</dbReference>
<evidence type="ECO:0000256" key="4">
    <source>
        <dbReference type="ARBA" id="ARBA00022723"/>
    </source>
</evidence>
<feature type="compositionally biased region" description="Low complexity" evidence="8">
    <location>
        <begin position="279"/>
        <end position="288"/>
    </location>
</feature>
<dbReference type="SUPFAM" id="SSF55486">
    <property type="entry name" value="Metalloproteases ('zincins'), catalytic domain"/>
    <property type="match status" value="1"/>
</dbReference>
<evidence type="ECO:0000256" key="3">
    <source>
        <dbReference type="ARBA" id="ARBA00022670"/>
    </source>
</evidence>
<dbReference type="PANTHER" id="PTHR37016:SF3">
    <property type="entry name" value="NEUTRAL PROTEASE 2-RELATED"/>
    <property type="match status" value="1"/>
</dbReference>
<evidence type="ECO:0000256" key="1">
    <source>
        <dbReference type="ARBA" id="ARBA00001947"/>
    </source>
</evidence>
<feature type="compositionally biased region" description="Polar residues" evidence="8">
    <location>
        <begin position="330"/>
        <end position="344"/>
    </location>
</feature>
<gene>
    <name evidence="11" type="ORF">ED733_007439</name>
</gene>
<evidence type="ECO:0000256" key="8">
    <source>
        <dbReference type="SAM" id="MobiDB-lite"/>
    </source>
</evidence>
<feature type="compositionally biased region" description="Low complexity" evidence="8">
    <location>
        <begin position="302"/>
        <end position="314"/>
    </location>
</feature>
<dbReference type="InterPro" id="IPR024079">
    <property type="entry name" value="MetalloPept_cat_dom_sf"/>
</dbReference>
<keyword evidence="6" id="KW-0862">Zinc</keyword>
<dbReference type="Proteomes" id="UP000317257">
    <property type="component" value="Unassembled WGS sequence"/>
</dbReference>
<evidence type="ECO:0000256" key="5">
    <source>
        <dbReference type="ARBA" id="ARBA00022801"/>
    </source>
</evidence>
<dbReference type="GO" id="GO:0046872">
    <property type="term" value="F:metal ion binding"/>
    <property type="evidence" value="ECO:0007669"/>
    <property type="project" value="UniProtKB-KW"/>
</dbReference>
<keyword evidence="5" id="KW-0378">Hydrolase</keyword>
<keyword evidence="4" id="KW-0479">Metal-binding</keyword>
<dbReference type="Gene3D" id="3.40.390.10">
    <property type="entry name" value="Collagenase (Catalytic Domain)"/>
    <property type="match status" value="1"/>
</dbReference>
<keyword evidence="7" id="KW-0482">Metalloprotease</keyword>
<feature type="signal peptide" evidence="9">
    <location>
        <begin position="1"/>
        <end position="19"/>
    </location>
</feature>
<proteinExistence type="inferred from homology"/>
<dbReference type="PANTHER" id="PTHR37016">
    <property type="match status" value="1"/>
</dbReference>
<dbReference type="Pfam" id="PF14521">
    <property type="entry name" value="Aspzincin_M35"/>
    <property type="match status" value="1"/>
</dbReference>
<dbReference type="EMBL" id="SBHS01000005">
    <property type="protein sequence ID" value="TWU76499.1"/>
    <property type="molecule type" value="Genomic_DNA"/>
</dbReference>
<evidence type="ECO:0000313" key="11">
    <source>
        <dbReference type="EMBL" id="TWU76499.1"/>
    </source>
</evidence>
<dbReference type="GO" id="GO:0004222">
    <property type="term" value="F:metalloendopeptidase activity"/>
    <property type="evidence" value="ECO:0007669"/>
    <property type="project" value="InterPro"/>
</dbReference>
<comment type="cofactor">
    <cofactor evidence="1">
        <name>Zn(2+)</name>
        <dbReference type="ChEBI" id="CHEBI:29105"/>
    </cofactor>
</comment>
<protein>
    <recommendedName>
        <fullName evidence="10">Lysine-specific metallo-endopeptidase domain-containing protein</fullName>
    </recommendedName>
</protein>
<feature type="compositionally biased region" description="Pro residues" evidence="8">
    <location>
        <begin position="289"/>
        <end position="298"/>
    </location>
</feature>
<comment type="caution">
    <text evidence="11">The sequence shown here is derived from an EMBL/GenBank/DDBJ whole genome shotgun (WGS) entry which is preliminary data.</text>
</comment>
<name>A0A5C6GGQ8_METRR</name>
<evidence type="ECO:0000256" key="2">
    <source>
        <dbReference type="ARBA" id="ARBA00010279"/>
    </source>
</evidence>
<evidence type="ECO:0000256" key="6">
    <source>
        <dbReference type="ARBA" id="ARBA00022833"/>
    </source>
</evidence>
<feature type="domain" description="Lysine-specific metallo-endopeptidase" evidence="10">
    <location>
        <begin position="97"/>
        <end position="243"/>
    </location>
</feature>
<feature type="region of interest" description="Disordered" evidence="8">
    <location>
        <begin position="251"/>
        <end position="344"/>
    </location>
</feature>
<keyword evidence="3" id="KW-0645">Protease</keyword>
<dbReference type="InterPro" id="IPR029463">
    <property type="entry name" value="Lys_MEP"/>
</dbReference>
<evidence type="ECO:0000256" key="9">
    <source>
        <dbReference type="SAM" id="SignalP"/>
    </source>
</evidence>
<dbReference type="AlphaFoldDB" id="A0A5C6GGQ8"/>
<feature type="chain" id="PRO_5022667114" description="Lysine-specific metallo-endopeptidase domain-containing protein" evidence="9">
    <location>
        <begin position="20"/>
        <end position="400"/>
    </location>
</feature>
<comment type="similarity">
    <text evidence="2">Belongs to the peptidase M35 family.</text>
</comment>